<protein>
    <submittedName>
        <fullName evidence="3">Uncharacterized protein</fullName>
    </submittedName>
</protein>
<dbReference type="RefSeq" id="WP_013428234.1">
    <property type="nucleotide sequence ID" value="NC_014666.1"/>
</dbReference>
<dbReference type="EMBL" id="CP002299">
    <property type="protein sequence ID" value="ADP85123.1"/>
    <property type="molecule type" value="Genomic_DNA"/>
</dbReference>
<feature type="region of interest" description="Disordered" evidence="1">
    <location>
        <begin position="105"/>
        <end position="219"/>
    </location>
</feature>
<evidence type="ECO:0000313" key="3">
    <source>
        <dbReference type="EMBL" id="ADP85123.1"/>
    </source>
</evidence>
<keyword evidence="2" id="KW-0812">Transmembrane</keyword>
<proteinExistence type="predicted"/>
<dbReference type="STRING" id="298654.FraEuI1c_7159"/>
<feature type="compositionally biased region" description="Pro residues" evidence="1">
    <location>
        <begin position="155"/>
        <end position="186"/>
    </location>
</feature>
<evidence type="ECO:0000313" key="4">
    <source>
        <dbReference type="Proteomes" id="UP000002484"/>
    </source>
</evidence>
<sequence>MGEFFKQFFGFLVFSPLTAAVFGFGIWILPAVFLRDVVARLRLRFFHFFVSGYVFIAIMTIYLLAAGSRTKTGDRHHQAGPFVGMLASLALAWWLNRLLRTRFPRRNPGGTNGSGVAAGQQPGYPGAHQHGYPGPNQPGYGHPAYRPPGYGQQPGYPPHPGYPGYPAYGPPQPAPPVQPSNQPPAHPDADGIPNQPRTPGVPWVVPPPADPAPPTTPPE</sequence>
<keyword evidence="2" id="KW-0472">Membrane</keyword>
<dbReference type="OrthoDB" id="3218594at2"/>
<evidence type="ECO:0000256" key="2">
    <source>
        <dbReference type="SAM" id="Phobius"/>
    </source>
</evidence>
<feature type="compositionally biased region" description="Pro residues" evidence="1">
    <location>
        <begin position="204"/>
        <end position="219"/>
    </location>
</feature>
<name>E3IYQ2_PSEI1</name>
<gene>
    <name evidence="3" type="ordered locus">FraEuI1c_7159</name>
</gene>
<dbReference type="HOGENOM" id="CLU_1259897_0_0_11"/>
<dbReference type="AlphaFoldDB" id="E3IYQ2"/>
<dbReference type="Proteomes" id="UP000002484">
    <property type="component" value="Chromosome"/>
</dbReference>
<dbReference type="KEGG" id="fri:FraEuI1c_7159"/>
<feature type="transmembrane region" description="Helical" evidence="2">
    <location>
        <begin position="79"/>
        <end position="96"/>
    </location>
</feature>
<feature type="compositionally biased region" description="Low complexity" evidence="1">
    <location>
        <begin position="143"/>
        <end position="154"/>
    </location>
</feature>
<keyword evidence="4" id="KW-1185">Reference proteome</keyword>
<reference evidence="3 4" key="1">
    <citation type="submission" date="2010-10" db="EMBL/GenBank/DDBJ databases">
        <title>Complete sequence of Frankia sp. EuI1c.</title>
        <authorList>
            <consortium name="US DOE Joint Genome Institute"/>
            <person name="Lucas S."/>
            <person name="Copeland A."/>
            <person name="Lapidus A."/>
            <person name="Cheng J.-F."/>
            <person name="Bruce D."/>
            <person name="Goodwin L."/>
            <person name="Pitluck S."/>
            <person name="Chertkov O."/>
            <person name="Detter J.C."/>
            <person name="Han C."/>
            <person name="Tapia R."/>
            <person name="Land M."/>
            <person name="Hauser L."/>
            <person name="Jeffries C."/>
            <person name="Kyrpides N."/>
            <person name="Ivanova N."/>
            <person name="Mikhailova N."/>
            <person name="Beauchemin N."/>
            <person name="Sen A."/>
            <person name="Sur S.A."/>
            <person name="Gtari M."/>
            <person name="Wall L."/>
            <person name="Tisa L."/>
            <person name="Woyke T."/>
        </authorList>
    </citation>
    <scope>NUCLEOTIDE SEQUENCE [LARGE SCALE GENOMIC DNA]</scope>
    <source>
        <strain evidence="4">DSM 45817 / CECT 9037 / EuI1c</strain>
    </source>
</reference>
<organism evidence="3 4">
    <name type="scientific">Pseudofrankia inefficax (strain DSM 45817 / CECT 9037 / DDB 130130 / EuI1c)</name>
    <name type="common">Frankia inefficax</name>
    <dbReference type="NCBI Taxonomy" id="298654"/>
    <lineage>
        <taxon>Bacteria</taxon>
        <taxon>Bacillati</taxon>
        <taxon>Actinomycetota</taxon>
        <taxon>Actinomycetes</taxon>
        <taxon>Frankiales</taxon>
        <taxon>Frankiaceae</taxon>
        <taxon>Pseudofrankia</taxon>
    </lineage>
</organism>
<accession>E3IYQ2</accession>
<keyword evidence="2" id="KW-1133">Transmembrane helix</keyword>
<feature type="transmembrane region" description="Helical" evidence="2">
    <location>
        <begin position="12"/>
        <end position="33"/>
    </location>
</feature>
<feature type="transmembrane region" description="Helical" evidence="2">
    <location>
        <begin position="45"/>
        <end position="67"/>
    </location>
</feature>
<dbReference type="InParanoid" id="E3IYQ2"/>
<evidence type="ECO:0000256" key="1">
    <source>
        <dbReference type="SAM" id="MobiDB-lite"/>
    </source>
</evidence>